<keyword evidence="3" id="KW-1185">Reference proteome</keyword>
<keyword evidence="1" id="KW-1133">Transmembrane helix</keyword>
<keyword evidence="1" id="KW-0472">Membrane</keyword>
<dbReference type="EMBL" id="CP020083">
    <property type="protein sequence ID" value="ASR50177.1"/>
    <property type="molecule type" value="Genomic_DNA"/>
</dbReference>
<sequence>MEMIPSSLAGAVRAPKSADFAEGVAISASILCLIHCLALPLLLAGSPWLSHALALPFDMHLWIVLIAGPVSAWLLLTAARHQRIGVFIAGLAGLGALVLALLLPVPEPVETAMSTLGSLMLAGAHVANWLARHGPGQRCA</sequence>
<gene>
    <name evidence="2" type="ORF">B5J99_00735</name>
</gene>
<accession>A0ABM6M2V5</accession>
<dbReference type="Proteomes" id="UP000258016">
    <property type="component" value="Chromosome"/>
</dbReference>
<feature type="transmembrane region" description="Helical" evidence="1">
    <location>
        <begin position="86"/>
        <end position="105"/>
    </location>
</feature>
<evidence type="ECO:0000313" key="2">
    <source>
        <dbReference type="EMBL" id="ASR50177.1"/>
    </source>
</evidence>
<evidence type="ECO:0000313" key="3">
    <source>
        <dbReference type="Proteomes" id="UP000258016"/>
    </source>
</evidence>
<protein>
    <recommendedName>
        <fullName evidence="4">MerC mercury resistance protein</fullName>
    </recommendedName>
</protein>
<evidence type="ECO:0008006" key="4">
    <source>
        <dbReference type="Google" id="ProtNLM"/>
    </source>
</evidence>
<organism evidence="2 3">
    <name type="scientific">Blastomonas fulva</name>
    <dbReference type="NCBI Taxonomy" id="1550728"/>
    <lineage>
        <taxon>Bacteria</taxon>
        <taxon>Pseudomonadati</taxon>
        <taxon>Pseudomonadota</taxon>
        <taxon>Alphaproteobacteria</taxon>
        <taxon>Sphingomonadales</taxon>
        <taxon>Sphingomonadaceae</taxon>
        <taxon>Blastomonas</taxon>
    </lineage>
</organism>
<dbReference type="Pfam" id="PF03203">
    <property type="entry name" value="MerC"/>
    <property type="match status" value="1"/>
</dbReference>
<name>A0ABM6M2V5_9SPHN</name>
<keyword evidence="1" id="KW-0812">Transmembrane</keyword>
<evidence type="ECO:0000256" key="1">
    <source>
        <dbReference type="SAM" id="Phobius"/>
    </source>
</evidence>
<feature type="transmembrane region" description="Helical" evidence="1">
    <location>
        <begin position="61"/>
        <end position="79"/>
    </location>
</feature>
<proteinExistence type="predicted"/>
<reference evidence="2 3" key="1">
    <citation type="submission" date="2017-03" db="EMBL/GenBank/DDBJ databases">
        <title>Complete genome sequence of Blastomonas fulva degrading microcsystin LR.</title>
        <authorList>
            <person name="Lee H.-g."/>
            <person name="Jin L."/>
            <person name="oh H.-M."/>
        </authorList>
    </citation>
    <scope>NUCLEOTIDE SEQUENCE [LARGE SCALE GENOMIC DNA]</scope>
    <source>
        <strain evidence="2 3">T2</strain>
    </source>
</reference>
<dbReference type="InterPro" id="IPR004891">
    <property type="entry name" value="Mercury-R_MerC"/>
</dbReference>
<feature type="transmembrane region" description="Helical" evidence="1">
    <location>
        <begin position="20"/>
        <end position="41"/>
    </location>
</feature>